<reference evidence="5 6" key="1">
    <citation type="journal article" date="2014" name="Appl. Environ. Microbiol.">
        <title>Genomic encyclopedia of type strains of the genus Bifidobacterium.</title>
        <authorList>
            <person name="Milani C."/>
            <person name="Lugli G.A."/>
            <person name="Duranti S."/>
            <person name="Turroni F."/>
            <person name="Bottacini F."/>
            <person name="Mangifesta M."/>
            <person name="Sanchez B."/>
            <person name="Viappiani A."/>
            <person name="Mancabelli L."/>
            <person name="Taminiau B."/>
            <person name="Delcenserie V."/>
            <person name="Barrangou R."/>
            <person name="Margolles A."/>
            <person name="van Sinderen D."/>
            <person name="Ventura M."/>
        </authorList>
    </citation>
    <scope>NUCLEOTIDE SEQUENCE [LARGE SCALE GENOMIC DNA]</scope>
    <source>
        <strain evidence="5 6">DSM 19703</strain>
    </source>
</reference>
<keyword evidence="6" id="KW-1185">Reference proteome</keyword>
<protein>
    <recommendedName>
        <fullName evidence="3">Single-stranded DNA-binding protein</fullName>
    </recommendedName>
</protein>
<dbReference type="AlphaFoldDB" id="A0A080N2J9"/>
<dbReference type="eggNOG" id="COG0629">
    <property type="taxonomic scope" value="Bacteria"/>
</dbReference>
<name>A0A080N2J9_9BIFI</name>
<proteinExistence type="predicted"/>
<dbReference type="GO" id="GO:0006260">
    <property type="term" value="P:DNA replication"/>
    <property type="evidence" value="ECO:0007669"/>
    <property type="project" value="InterPro"/>
</dbReference>
<dbReference type="SUPFAM" id="SSF50249">
    <property type="entry name" value="Nucleic acid-binding proteins"/>
    <property type="match status" value="1"/>
</dbReference>
<evidence type="ECO:0000256" key="3">
    <source>
        <dbReference type="RuleBase" id="RU000524"/>
    </source>
</evidence>
<keyword evidence="1 2" id="KW-0238">DNA-binding</keyword>
<dbReference type="GO" id="GO:0003697">
    <property type="term" value="F:single-stranded DNA binding"/>
    <property type="evidence" value="ECO:0007669"/>
    <property type="project" value="InterPro"/>
</dbReference>
<evidence type="ECO:0000313" key="6">
    <source>
        <dbReference type="Proteomes" id="UP000028730"/>
    </source>
</evidence>
<dbReference type="Proteomes" id="UP000028730">
    <property type="component" value="Unassembled WGS sequence"/>
</dbReference>
<dbReference type="CDD" id="cd04496">
    <property type="entry name" value="SSB_OBF"/>
    <property type="match status" value="1"/>
</dbReference>
<dbReference type="PROSITE" id="PS50935">
    <property type="entry name" value="SSB"/>
    <property type="match status" value="1"/>
</dbReference>
<feature type="region of interest" description="Disordered" evidence="4">
    <location>
        <begin position="159"/>
        <end position="189"/>
    </location>
</feature>
<evidence type="ECO:0000256" key="4">
    <source>
        <dbReference type="SAM" id="MobiDB-lite"/>
    </source>
</evidence>
<dbReference type="NCBIfam" id="TIGR00621">
    <property type="entry name" value="ssb"/>
    <property type="match status" value="1"/>
</dbReference>
<dbReference type="STRING" id="1341695.BBOMB_0392"/>
<evidence type="ECO:0000256" key="1">
    <source>
        <dbReference type="ARBA" id="ARBA00023125"/>
    </source>
</evidence>
<sequence>MQHAMTTISGYVGTEPVVFGKQGGTPAVSFRLAYTPKFFQSSTGQWQQRATVWMTVKAFRSLALNVRQSVHKGDAVIVTGALGAEEWTKDGQNHSRTVLQATGIGHDLSLGTSVFTKRASAHDPHGSEGVGSDEGRLDGREELDSGQIGLMNENTAGLSVTKDIDWDTQEGRRRDVEGQPDEFCHDEGM</sequence>
<dbReference type="Gene3D" id="2.40.50.140">
    <property type="entry name" value="Nucleic acid-binding proteins"/>
    <property type="match status" value="1"/>
</dbReference>
<dbReference type="Pfam" id="PF00436">
    <property type="entry name" value="SSB"/>
    <property type="match status" value="1"/>
</dbReference>
<comment type="caution">
    <text evidence="5">The sequence shown here is derived from an EMBL/GenBank/DDBJ whole genome shotgun (WGS) entry which is preliminary data.</text>
</comment>
<accession>A0A080N2J9</accession>
<dbReference type="InterPro" id="IPR000424">
    <property type="entry name" value="Primosome_PriB/ssb"/>
</dbReference>
<feature type="region of interest" description="Disordered" evidence="4">
    <location>
        <begin position="117"/>
        <end position="140"/>
    </location>
</feature>
<evidence type="ECO:0000256" key="2">
    <source>
        <dbReference type="PROSITE-ProRule" id="PRU00252"/>
    </source>
</evidence>
<dbReference type="InterPro" id="IPR012340">
    <property type="entry name" value="NA-bd_OB-fold"/>
</dbReference>
<feature type="compositionally biased region" description="Basic and acidic residues" evidence="4">
    <location>
        <begin position="162"/>
        <end position="189"/>
    </location>
</feature>
<organism evidence="5 6">
    <name type="scientific">Bifidobacterium bombi DSM 19703</name>
    <dbReference type="NCBI Taxonomy" id="1341695"/>
    <lineage>
        <taxon>Bacteria</taxon>
        <taxon>Bacillati</taxon>
        <taxon>Actinomycetota</taxon>
        <taxon>Actinomycetes</taxon>
        <taxon>Bifidobacteriales</taxon>
        <taxon>Bifidobacteriaceae</taxon>
        <taxon>Bifidobacterium</taxon>
    </lineage>
</organism>
<gene>
    <name evidence="5" type="ORF">BBOMB_0392</name>
</gene>
<dbReference type="InterPro" id="IPR011344">
    <property type="entry name" value="ssDNA-bd"/>
</dbReference>
<evidence type="ECO:0000313" key="5">
    <source>
        <dbReference type="EMBL" id="KFF31061.1"/>
    </source>
</evidence>
<dbReference type="EMBL" id="ATLK01000001">
    <property type="protein sequence ID" value="KFF31061.1"/>
    <property type="molecule type" value="Genomic_DNA"/>
</dbReference>